<dbReference type="AlphaFoldDB" id="A0ABD3WNF6"/>
<evidence type="ECO:0000256" key="5">
    <source>
        <dbReference type="ARBA" id="ARBA00022723"/>
    </source>
</evidence>
<dbReference type="PROSITE" id="PS51420">
    <property type="entry name" value="RHO"/>
    <property type="match status" value="1"/>
</dbReference>
<dbReference type="GO" id="GO:0005525">
    <property type="term" value="F:GTP binding"/>
    <property type="evidence" value="ECO:0007669"/>
    <property type="project" value="UniProtKB-KW"/>
</dbReference>
<evidence type="ECO:0000256" key="1">
    <source>
        <dbReference type="ARBA" id="ARBA00001946"/>
    </source>
</evidence>
<dbReference type="Pfam" id="PF00071">
    <property type="entry name" value="Ras"/>
    <property type="match status" value="1"/>
</dbReference>
<keyword evidence="8" id="KW-0342">GTP-binding</keyword>
<dbReference type="GO" id="GO:0022603">
    <property type="term" value="P:regulation of anatomical structure morphogenesis"/>
    <property type="evidence" value="ECO:0007669"/>
    <property type="project" value="UniProtKB-ARBA"/>
</dbReference>
<dbReference type="GO" id="GO:0005886">
    <property type="term" value="C:plasma membrane"/>
    <property type="evidence" value="ECO:0007669"/>
    <property type="project" value="UniProtKB-SubCell"/>
</dbReference>
<organism evidence="12 13">
    <name type="scientific">Sinanodonta woodiana</name>
    <name type="common">Chinese pond mussel</name>
    <name type="synonym">Anodonta woodiana</name>
    <dbReference type="NCBI Taxonomy" id="1069815"/>
    <lineage>
        <taxon>Eukaryota</taxon>
        <taxon>Metazoa</taxon>
        <taxon>Spiralia</taxon>
        <taxon>Lophotrochozoa</taxon>
        <taxon>Mollusca</taxon>
        <taxon>Bivalvia</taxon>
        <taxon>Autobranchia</taxon>
        <taxon>Heteroconchia</taxon>
        <taxon>Palaeoheterodonta</taxon>
        <taxon>Unionida</taxon>
        <taxon>Unionoidea</taxon>
        <taxon>Unionidae</taxon>
        <taxon>Unioninae</taxon>
        <taxon>Sinanodonta</taxon>
    </lineage>
</organism>
<dbReference type="InterPro" id="IPR003578">
    <property type="entry name" value="Small_GTPase_Rho"/>
</dbReference>
<evidence type="ECO:0000256" key="3">
    <source>
        <dbReference type="ARBA" id="ARBA00022475"/>
    </source>
</evidence>
<keyword evidence="5" id="KW-0479">Metal-binding</keyword>
<dbReference type="Gene3D" id="3.40.50.300">
    <property type="entry name" value="P-loop containing nucleotide triphosphate hydrolases"/>
    <property type="match status" value="1"/>
</dbReference>
<gene>
    <name evidence="12" type="ORF">ACJMK2_037729</name>
</gene>
<keyword evidence="9" id="KW-0472">Membrane</keyword>
<comment type="subcellular location">
    <subcellularLocation>
        <location evidence="2">Cell membrane</location>
        <topology evidence="2">Lipid-anchor</topology>
        <orientation evidence="2">Cytoplasmic side</orientation>
    </subcellularLocation>
</comment>
<dbReference type="InterPro" id="IPR001806">
    <property type="entry name" value="Small_GTPase"/>
</dbReference>
<dbReference type="PRINTS" id="PR00449">
    <property type="entry name" value="RASTRNSFRMNG"/>
</dbReference>
<dbReference type="SUPFAM" id="SSF52540">
    <property type="entry name" value="P-loop containing nucleoside triphosphate hydrolases"/>
    <property type="match status" value="1"/>
</dbReference>
<protein>
    <recommendedName>
        <fullName evidence="14">Rho-related GTP-binding protein RhoU</fullName>
    </recommendedName>
</protein>
<keyword evidence="6" id="KW-0547">Nucleotide-binding</keyword>
<keyword evidence="7" id="KW-0460">Magnesium</keyword>
<dbReference type="GO" id="GO:0007010">
    <property type="term" value="P:cytoskeleton organization"/>
    <property type="evidence" value="ECO:0007669"/>
    <property type="project" value="UniProtKB-ARBA"/>
</dbReference>
<evidence type="ECO:0000256" key="7">
    <source>
        <dbReference type="ARBA" id="ARBA00022842"/>
    </source>
</evidence>
<evidence type="ECO:0000256" key="10">
    <source>
        <dbReference type="ARBA" id="ARBA00023139"/>
    </source>
</evidence>
<proteinExistence type="predicted"/>
<dbReference type="NCBIfam" id="TIGR00231">
    <property type="entry name" value="small_GTP"/>
    <property type="match status" value="1"/>
</dbReference>
<dbReference type="PROSITE" id="PS51419">
    <property type="entry name" value="RAB"/>
    <property type="match status" value="1"/>
</dbReference>
<dbReference type="PROSITE" id="PS51421">
    <property type="entry name" value="RAS"/>
    <property type="match status" value="1"/>
</dbReference>
<evidence type="ECO:0000313" key="13">
    <source>
        <dbReference type="Proteomes" id="UP001634394"/>
    </source>
</evidence>
<dbReference type="SMART" id="SM00173">
    <property type="entry name" value="RAS"/>
    <property type="match status" value="1"/>
</dbReference>
<dbReference type="GO" id="GO:0046872">
    <property type="term" value="F:metal ion binding"/>
    <property type="evidence" value="ECO:0007669"/>
    <property type="project" value="UniProtKB-KW"/>
</dbReference>
<keyword evidence="4" id="KW-0597">Phosphoprotein</keyword>
<keyword evidence="11" id="KW-0449">Lipoprotein</keyword>
<dbReference type="Proteomes" id="UP001634394">
    <property type="component" value="Unassembled WGS sequence"/>
</dbReference>
<dbReference type="InterPro" id="IPR027417">
    <property type="entry name" value="P-loop_NTPase"/>
</dbReference>
<dbReference type="FunFam" id="3.40.50.300:FF:000561">
    <property type="entry name" value="rho-related GTP-binding protein RhoV"/>
    <property type="match status" value="1"/>
</dbReference>
<evidence type="ECO:0000256" key="2">
    <source>
        <dbReference type="ARBA" id="ARBA00004342"/>
    </source>
</evidence>
<evidence type="ECO:0000256" key="11">
    <source>
        <dbReference type="ARBA" id="ARBA00023288"/>
    </source>
</evidence>
<evidence type="ECO:0000256" key="8">
    <source>
        <dbReference type="ARBA" id="ARBA00023134"/>
    </source>
</evidence>
<dbReference type="PANTHER" id="PTHR24072">
    <property type="entry name" value="RHO FAMILY GTPASE"/>
    <property type="match status" value="1"/>
</dbReference>
<comment type="caution">
    <text evidence="12">The sequence shown here is derived from an EMBL/GenBank/DDBJ whole genome shotgun (WGS) entry which is preliminary data.</text>
</comment>
<sequence length="251" mass="28324">MPPQSMMDHNFNAHLPPEKETDSIIQTRVKCVLVGDGAVGKTSLIVSYTINDYPTEYMPTAFDNYSVVVTVDNKPVRLQLCDTAGQDDFDTLRPLCYPETDVFMLCFSVVCPTSFHNVVDKWAPEIKKHCPKAPIVLVGTQCDLRNDVKVLIELDRYKEKPVTEAEGIQRAKDIGAVRYVECSALTQKNLKEVFDTAILSALQLHSPLKRDKSIRKSKKAKKFEKQSVPSLRPLSNCSIKKVGWKRLCCFL</sequence>
<evidence type="ECO:0000256" key="6">
    <source>
        <dbReference type="ARBA" id="ARBA00022741"/>
    </source>
</evidence>
<comment type="cofactor">
    <cofactor evidence="1">
        <name>Mg(2+)</name>
        <dbReference type="ChEBI" id="CHEBI:18420"/>
    </cofactor>
</comment>
<keyword evidence="10" id="KW-0564">Palmitate</keyword>
<dbReference type="InterPro" id="IPR005225">
    <property type="entry name" value="Small_GTP-bd"/>
</dbReference>
<evidence type="ECO:0000256" key="4">
    <source>
        <dbReference type="ARBA" id="ARBA00022553"/>
    </source>
</evidence>
<dbReference type="EMBL" id="JBJQND010000006">
    <property type="protein sequence ID" value="KAL3874758.1"/>
    <property type="molecule type" value="Genomic_DNA"/>
</dbReference>
<keyword evidence="3" id="KW-1003">Cell membrane</keyword>
<dbReference type="SMART" id="SM00174">
    <property type="entry name" value="RHO"/>
    <property type="match status" value="1"/>
</dbReference>
<accession>A0ABD3WNF6</accession>
<dbReference type="SMART" id="SM00175">
    <property type="entry name" value="RAB"/>
    <property type="match status" value="1"/>
</dbReference>
<evidence type="ECO:0008006" key="14">
    <source>
        <dbReference type="Google" id="ProtNLM"/>
    </source>
</evidence>
<evidence type="ECO:0000256" key="9">
    <source>
        <dbReference type="ARBA" id="ARBA00023136"/>
    </source>
</evidence>
<name>A0ABD3WNF6_SINWO</name>
<evidence type="ECO:0000313" key="12">
    <source>
        <dbReference type="EMBL" id="KAL3874758.1"/>
    </source>
</evidence>
<keyword evidence="13" id="KW-1185">Reference proteome</keyword>
<reference evidence="12 13" key="1">
    <citation type="submission" date="2024-11" db="EMBL/GenBank/DDBJ databases">
        <title>Chromosome-level genome assembly of the freshwater bivalve Anodonta woodiana.</title>
        <authorList>
            <person name="Chen X."/>
        </authorList>
    </citation>
    <scope>NUCLEOTIDE SEQUENCE [LARGE SCALE GENOMIC DNA]</scope>
    <source>
        <strain evidence="12">MN2024</strain>
        <tissue evidence="12">Gills</tissue>
    </source>
</reference>
<dbReference type="CDD" id="cd04130">
    <property type="entry name" value="Wrch_1"/>
    <property type="match status" value="1"/>
</dbReference>